<dbReference type="eggNOG" id="ENOG5030UY9">
    <property type="taxonomic scope" value="Bacteria"/>
</dbReference>
<evidence type="ECO:0000313" key="2">
    <source>
        <dbReference type="Proteomes" id="UP000010473"/>
    </source>
</evidence>
<dbReference type="KEGG" id="scs:Sta7437_4468"/>
<organism evidence="1 2">
    <name type="scientific">Stanieria cyanosphaera (strain ATCC 29371 / PCC 7437)</name>
    <dbReference type="NCBI Taxonomy" id="111780"/>
    <lineage>
        <taxon>Bacteria</taxon>
        <taxon>Bacillati</taxon>
        <taxon>Cyanobacteriota</taxon>
        <taxon>Cyanophyceae</taxon>
        <taxon>Pleurocapsales</taxon>
        <taxon>Dermocarpellaceae</taxon>
        <taxon>Stanieria</taxon>
    </lineage>
</organism>
<dbReference type="OrthoDB" id="574488at2"/>
<dbReference type="AlphaFoldDB" id="K9Y1R5"/>
<reference evidence="2" key="1">
    <citation type="journal article" date="2013" name="Proc. Natl. Acad. Sci. U.S.A.">
        <title>Improving the coverage of the cyanobacterial phylum using diversity-driven genome sequencing.</title>
        <authorList>
            <person name="Shih P.M."/>
            <person name="Wu D."/>
            <person name="Latifi A."/>
            <person name="Axen S.D."/>
            <person name="Fewer D.P."/>
            <person name="Talla E."/>
            <person name="Calteau A."/>
            <person name="Cai F."/>
            <person name="Tandeau de Marsac N."/>
            <person name="Rippka R."/>
            <person name="Herdman M."/>
            <person name="Sivonen K."/>
            <person name="Coursin T."/>
            <person name="Laurent T."/>
            <person name="Goodwin L."/>
            <person name="Nolan M."/>
            <person name="Davenport K.W."/>
            <person name="Han C.S."/>
            <person name="Rubin E.M."/>
            <person name="Eisen J.A."/>
            <person name="Woyke T."/>
            <person name="Gugger M."/>
            <person name="Kerfeld C.A."/>
        </authorList>
    </citation>
    <scope>NUCLEOTIDE SEQUENCE [LARGE SCALE GENOMIC DNA]</scope>
    <source>
        <strain evidence="2">ATCC 29371 / PCC 7437</strain>
    </source>
</reference>
<dbReference type="EMBL" id="CP003653">
    <property type="protein sequence ID" value="AFZ37932.1"/>
    <property type="molecule type" value="Genomic_DNA"/>
</dbReference>
<keyword evidence="2" id="KW-1185">Reference proteome</keyword>
<dbReference type="Proteomes" id="UP000010473">
    <property type="component" value="Chromosome"/>
</dbReference>
<protein>
    <recommendedName>
        <fullName evidence="3">Argininosuccinate lyase</fullName>
    </recommendedName>
</protein>
<accession>K9Y1R5</accession>
<dbReference type="HOGENOM" id="CLU_139214_1_0_3"/>
<evidence type="ECO:0000313" key="1">
    <source>
        <dbReference type="EMBL" id="AFZ37932.1"/>
    </source>
</evidence>
<gene>
    <name evidence="1" type="ordered locus">Sta7437_4468</name>
</gene>
<dbReference type="RefSeq" id="WP_015195586.1">
    <property type="nucleotide sequence ID" value="NC_019748.1"/>
</dbReference>
<dbReference type="STRING" id="111780.Sta7437_4468"/>
<evidence type="ECO:0008006" key="3">
    <source>
        <dbReference type="Google" id="ProtNLM"/>
    </source>
</evidence>
<name>K9Y1R5_STAC7</name>
<sequence length="114" mass="12747">MLKKLSLNSLLTSIFLLPTLAISTYKAEAHPLDFTFRNLTASPVSQLYVSSTNTDSWEEDVLGRDILSSGQSVDINFNGDYDSCLFDIKAVFPDDSYQEEYGFNLCETSQVTLD</sequence>
<proteinExistence type="predicted"/>